<dbReference type="AlphaFoldDB" id="A0A6I2MRY0"/>
<name>A0A6I2MRY0_9FLAO</name>
<keyword evidence="6" id="KW-0106">Calcium</keyword>
<comment type="similarity">
    <text evidence="2">Belongs to the sulfatase family.</text>
</comment>
<dbReference type="GO" id="GO:0005737">
    <property type="term" value="C:cytoplasm"/>
    <property type="evidence" value="ECO:0007669"/>
    <property type="project" value="TreeGrafter"/>
</dbReference>
<dbReference type="Pfam" id="PF00884">
    <property type="entry name" value="Sulfatase"/>
    <property type="match status" value="1"/>
</dbReference>
<dbReference type="InterPro" id="IPR035874">
    <property type="entry name" value="IDS"/>
</dbReference>
<dbReference type="OrthoDB" id="9763552at2"/>
<feature type="domain" description="Sulfatase N-terminal" evidence="7">
    <location>
        <begin position="36"/>
        <end position="396"/>
    </location>
</feature>
<evidence type="ECO:0000256" key="3">
    <source>
        <dbReference type="ARBA" id="ARBA00022723"/>
    </source>
</evidence>
<dbReference type="GO" id="GO:0004423">
    <property type="term" value="F:iduronate-2-sulfatase activity"/>
    <property type="evidence" value="ECO:0007669"/>
    <property type="project" value="InterPro"/>
</dbReference>
<comment type="caution">
    <text evidence="8">The sequence shown here is derived from an EMBL/GenBank/DDBJ whole genome shotgun (WGS) entry which is preliminary data.</text>
</comment>
<keyword evidence="3" id="KW-0479">Metal-binding</keyword>
<comment type="cofactor">
    <cofactor evidence="1">
        <name>Ca(2+)</name>
        <dbReference type="ChEBI" id="CHEBI:29108"/>
    </cofactor>
</comment>
<dbReference type="Proteomes" id="UP000443153">
    <property type="component" value="Unassembled WGS sequence"/>
</dbReference>
<dbReference type="InterPro" id="IPR017850">
    <property type="entry name" value="Alkaline_phosphatase_core_sf"/>
</dbReference>
<keyword evidence="5 8" id="KW-0378">Hydrolase</keyword>
<evidence type="ECO:0000256" key="1">
    <source>
        <dbReference type="ARBA" id="ARBA00001913"/>
    </source>
</evidence>
<sequence>MISIRVQNLSFVFMFILTACNGGKGDKTQIGERVRKNVLLICIDDLRPELNSFGASYVKSPNIDHLASIGRPFSRHYVSAPSCGPSRYTMLTGQYGVQYRQHSNQALFSRAMDMAKNPYQVMPSMPEWFRKNGYTTVSVGKVSHHPGGRGGVDWDNDTLPEMPNAWDRHLMPVGAWETPRGAMHGLSYGKVRKSGQRDVLETVDDKDTSYPDGLIAEEGLKQLEELASGREPFFLAIGLIKPHLPFGVPKKYLERYDGVTIPLPLHPEKPKGKTTWHGSNEFMAYDRWGKDPREDKEFALELKKYYAACVSYADKHVGDILKKLKETGADKNTVVVLWGDHGWHLGEHAIWGKHSLFEESLRSPLIVYDPQMGNPGKQSDAIVESLDIFPTLCDLTELPKPDDIHGSSLVSNIQNPQSKGHSAVAYTSEATTLRTDNYRFIQHSSGEVELYDHREDPSEIQNIAAENPELVSKLNDQLEAKLDRAYDRKP</sequence>
<evidence type="ECO:0000313" key="8">
    <source>
        <dbReference type="EMBL" id="MRX65295.1"/>
    </source>
</evidence>
<keyword evidence="4" id="KW-0732">Signal</keyword>
<dbReference type="PROSITE" id="PS51257">
    <property type="entry name" value="PROKAR_LIPOPROTEIN"/>
    <property type="match status" value="1"/>
</dbReference>
<accession>A0A6I2MRY0</accession>
<dbReference type="PANTHER" id="PTHR45953">
    <property type="entry name" value="IDURONATE 2-SULFATASE"/>
    <property type="match status" value="1"/>
</dbReference>
<dbReference type="CDD" id="cd16030">
    <property type="entry name" value="iduronate-2-sulfatase"/>
    <property type="match status" value="1"/>
</dbReference>
<evidence type="ECO:0000259" key="7">
    <source>
        <dbReference type="Pfam" id="PF00884"/>
    </source>
</evidence>
<evidence type="ECO:0000256" key="6">
    <source>
        <dbReference type="ARBA" id="ARBA00022837"/>
    </source>
</evidence>
<dbReference type="Gene3D" id="3.40.720.10">
    <property type="entry name" value="Alkaline Phosphatase, subunit A"/>
    <property type="match status" value="1"/>
</dbReference>
<evidence type="ECO:0000313" key="9">
    <source>
        <dbReference type="Proteomes" id="UP000443153"/>
    </source>
</evidence>
<dbReference type="PANTHER" id="PTHR45953:SF1">
    <property type="entry name" value="IDURONATE 2-SULFATASE"/>
    <property type="match status" value="1"/>
</dbReference>
<dbReference type="GO" id="GO:0046872">
    <property type="term" value="F:metal ion binding"/>
    <property type="evidence" value="ECO:0007669"/>
    <property type="project" value="UniProtKB-KW"/>
</dbReference>
<dbReference type="SUPFAM" id="SSF53649">
    <property type="entry name" value="Alkaline phosphatase-like"/>
    <property type="match status" value="1"/>
</dbReference>
<evidence type="ECO:0000256" key="4">
    <source>
        <dbReference type="ARBA" id="ARBA00022729"/>
    </source>
</evidence>
<dbReference type="InterPro" id="IPR024607">
    <property type="entry name" value="Sulfatase_CS"/>
</dbReference>
<organism evidence="8 9">
    <name type="scientific">Maribacter luteus</name>
    <dbReference type="NCBI Taxonomy" id="2594478"/>
    <lineage>
        <taxon>Bacteria</taxon>
        <taxon>Pseudomonadati</taxon>
        <taxon>Bacteroidota</taxon>
        <taxon>Flavobacteriia</taxon>
        <taxon>Flavobacteriales</taxon>
        <taxon>Flavobacteriaceae</taxon>
        <taxon>Maribacter</taxon>
    </lineage>
</organism>
<gene>
    <name evidence="8" type="ORF">GJ691_14140</name>
</gene>
<evidence type="ECO:0000256" key="5">
    <source>
        <dbReference type="ARBA" id="ARBA00022801"/>
    </source>
</evidence>
<keyword evidence="9" id="KW-1185">Reference proteome</keyword>
<dbReference type="InterPro" id="IPR000917">
    <property type="entry name" value="Sulfatase_N"/>
</dbReference>
<evidence type="ECO:0000256" key="2">
    <source>
        <dbReference type="ARBA" id="ARBA00008779"/>
    </source>
</evidence>
<dbReference type="PROSITE" id="PS00523">
    <property type="entry name" value="SULFATASE_1"/>
    <property type="match status" value="1"/>
</dbReference>
<reference evidence="8 9" key="1">
    <citation type="submission" date="2019-11" db="EMBL/GenBank/DDBJ databases">
        <title>Maribacter lutea sp. nov., a marine bacterium isolated from intertidal sand.</title>
        <authorList>
            <person name="Liu A."/>
        </authorList>
    </citation>
    <scope>NUCLEOTIDE SEQUENCE [LARGE SCALE GENOMIC DNA]</scope>
    <source>
        <strain evidence="8 9">RZ05</strain>
    </source>
</reference>
<keyword evidence="8" id="KW-0808">Transferase</keyword>
<proteinExistence type="inferred from homology"/>
<dbReference type="EMBL" id="WKJH01000024">
    <property type="protein sequence ID" value="MRX65295.1"/>
    <property type="molecule type" value="Genomic_DNA"/>
</dbReference>
<dbReference type="GO" id="GO:0016740">
    <property type="term" value="F:transferase activity"/>
    <property type="evidence" value="ECO:0007669"/>
    <property type="project" value="UniProtKB-KW"/>
</dbReference>
<protein>
    <submittedName>
        <fullName evidence="8">Sulfatase-like hydrolase/transferase</fullName>
    </submittedName>
</protein>